<gene>
    <name evidence="1" type="ORF">GJU39_03015</name>
</gene>
<name>A0A7K0FTV5_9SPHI</name>
<keyword evidence="2" id="KW-1185">Reference proteome</keyword>
<dbReference type="InterPro" id="IPR038468">
    <property type="entry name" value="MmpS_C"/>
</dbReference>
<dbReference type="PROSITE" id="PS51257">
    <property type="entry name" value="PROKAR_LIPOPROTEIN"/>
    <property type="match status" value="1"/>
</dbReference>
<dbReference type="EMBL" id="WKKH01000003">
    <property type="protein sequence ID" value="MRX75047.1"/>
    <property type="molecule type" value="Genomic_DNA"/>
</dbReference>
<comment type="caution">
    <text evidence="1">The sequence shown here is derived from an EMBL/GenBank/DDBJ whole genome shotgun (WGS) entry which is preliminary data.</text>
</comment>
<proteinExistence type="predicted"/>
<dbReference type="Proteomes" id="UP000487757">
    <property type="component" value="Unassembled WGS sequence"/>
</dbReference>
<organism evidence="1 2">
    <name type="scientific">Pedobacter petrophilus</name>
    <dbReference type="NCBI Taxonomy" id="1908241"/>
    <lineage>
        <taxon>Bacteria</taxon>
        <taxon>Pseudomonadati</taxon>
        <taxon>Bacteroidota</taxon>
        <taxon>Sphingobacteriia</taxon>
        <taxon>Sphingobacteriales</taxon>
        <taxon>Sphingobacteriaceae</taxon>
        <taxon>Pedobacter</taxon>
    </lineage>
</organism>
<dbReference type="RefSeq" id="WP_154279209.1">
    <property type="nucleotide sequence ID" value="NZ_JBHUJQ010000001.1"/>
</dbReference>
<sequence>MENRRIKTTLLSFFALLLFTGLMSCKKDEDVDSPPNKTSHKVVFKLEASAGSNLSVVAYGYDGQVTTASSLSGTAWTSPEVIVPAGTVVATMSGSATGANGTSSLKAQIYVDGQLKKEGTSTGQALIANTSYSF</sequence>
<evidence type="ECO:0000313" key="2">
    <source>
        <dbReference type="Proteomes" id="UP000487757"/>
    </source>
</evidence>
<dbReference type="AlphaFoldDB" id="A0A7K0FTV5"/>
<dbReference type="Gene3D" id="2.60.40.2880">
    <property type="entry name" value="MmpS1-5, C-terminal soluble domain"/>
    <property type="match status" value="1"/>
</dbReference>
<evidence type="ECO:0000313" key="1">
    <source>
        <dbReference type="EMBL" id="MRX75047.1"/>
    </source>
</evidence>
<dbReference type="OrthoDB" id="713675at2"/>
<reference evidence="1 2" key="1">
    <citation type="submission" date="2019-11" db="EMBL/GenBank/DDBJ databases">
        <title>Pedobacter petrophilus genome.</title>
        <authorList>
            <person name="Feldbauer M.J."/>
            <person name="Newman J.D."/>
        </authorList>
    </citation>
    <scope>NUCLEOTIDE SEQUENCE [LARGE SCALE GENOMIC DNA]</scope>
    <source>
        <strain evidence="1 2">LMG 29686</strain>
    </source>
</reference>
<protein>
    <submittedName>
        <fullName evidence="1">Uncharacterized protein</fullName>
    </submittedName>
</protein>
<accession>A0A7K0FTV5</accession>